<protein>
    <submittedName>
        <fullName evidence="1">Uncharacterized protein</fullName>
    </submittedName>
</protein>
<evidence type="ECO:0000313" key="1">
    <source>
        <dbReference type="EMBL" id="KAB2335143.1"/>
    </source>
</evidence>
<dbReference type="RefSeq" id="WP_151571826.1">
    <property type="nucleotide sequence ID" value="NZ_WBOT01000001.1"/>
</dbReference>
<dbReference type="EMBL" id="WBOT01000001">
    <property type="protein sequence ID" value="KAB2335143.1"/>
    <property type="molecule type" value="Genomic_DNA"/>
</dbReference>
<sequence>MQENKSEYKKMKSMFDNVQQDILLLEFQDILVEIYKELLESKKVAELEISSGQETAAATLSNEPNEE</sequence>
<comment type="caution">
    <text evidence="1">The sequence shown here is derived from an EMBL/GenBank/DDBJ whole genome shotgun (WGS) entry which is preliminary data.</text>
</comment>
<reference evidence="1 2" key="1">
    <citation type="journal article" date="2014" name="Arch. Microbiol.">
        <title>Bacillus mesophilum sp. nov., strain IITR-54T, a novel 4-chlorobiphenyl dechlorinating bacterium.</title>
        <authorList>
            <person name="Manickam N."/>
            <person name="Singh N.K."/>
            <person name="Bajaj A."/>
            <person name="Kumar R.M."/>
            <person name="Kaur G."/>
            <person name="Kaur N."/>
            <person name="Bala M."/>
            <person name="Kumar A."/>
            <person name="Mayilraj S."/>
        </authorList>
    </citation>
    <scope>NUCLEOTIDE SEQUENCE [LARGE SCALE GENOMIC DNA]</scope>
    <source>
        <strain evidence="1 2">IITR-54</strain>
    </source>
</reference>
<dbReference type="AlphaFoldDB" id="A0A7V7RPM4"/>
<organism evidence="1 2">
    <name type="scientific">Bacillus mesophilum</name>
    <dbReference type="NCBI Taxonomy" id="1071718"/>
    <lineage>
        <taxon>Bacteria</taxon>
        <taxon>Bacillati</taxon>
        <taxon>Bacillota</taxon>
        <taxon>Bacilli</taxon>
        <taxon>Bacillales</taxon>
        <taxon>Bacillaceae</taxon>
        <taxon>Bacillus</taxon>
    </lineage>
</organism>
<keyword evidence="2" id="KW-1185">Reference proteome</keyword>
<evidence type="ECO:0000313" key="2">
    <source>
        <dbReference type="Proteomes" id="UP000441354"/>
    </source>
</evidence>
<proteinExistence type="predicted"/>
<accession>A0A7V7RPM4</accession>
<gene>
    <name evidence="1" type="ORF">F7732_00820</name>
</gene>
<name>A0A7V7RPM4_9BACI</name>
<dbReference type="Proteomes" id="UP000441354">
    <property type="component" value="Unassembled WGS sequence"/>
</dbReference>